<name>A0A495VBA3_9GAMM</name>
<evidence type="ECO:0000259" key="3">
    <source>
        <dbReference type="PROSITE" id="PS51371"/>
    </source>
</evidence>
<evidence type="ECO:0000313" key="4">
    <source>
        <dbReference type="EMBL" id="RKT46554.1"/>
    </source>
</evidence>
<sequence length="283" mass="31630">MRVPMRDPMRVGEYMTQNPFTVSEQTSMKEAVLMLDRHHIRHLPVTNGSRVVGMVTDRDIRRASPSLQSGIEGDYEQVLAATPVARIMTKEPVTVMTVTEDTPLVDAVRAMVEKKFGALPVVRGEELIGIISEIDALKLLAERKEVLPMRIGEYMIQKLFTVPEEASMKEAVSLLGRHHIRHLPVTNGSRLVGMVTDRDIRRATPSLLSGIRREDFEQVLVATSVARIMTKEPVTVTEDTPLVDAVRVMVEKKFGSLPVVRGEDLIGIFTDIDALKVLLEELE</sequence>
<reference evidence="4 5" key="1">
    <citation type="submission" date="2018-10" db="EMBL/GenBank/DDBJ databases">
        <title>Genomic Encyclopedia of Archaeal and Bacterial Type Strains, Phase II (KMG-II): from individual species to whole genera.</title>
        <authorList>
            <person name="Goeker M."/>
        </authorList>
    </citation>
    <scope>NUCLEOTIDE SEQUENCE [LARGE SCALE GENOMIC DNA]</scope>
    <source>
        <strain evidence="4 5">DSM 235</strain>
    </source>
</reference>
<dbReference type="InterPro" id="IPR051462">
    <property type="entry name" value="CBS_domain-containing"/>
</dbReference>
<evidence type="ECO:0000313" key="5">
    <source>
        <dbReference type="Proteomes" id="UP000274556"/>
    </source>
</evidence>
<dbReference type="OrthoDB" id="9790355at2"/>
<keyword evidence="1" id="KW-0677">Repeat</keyword>
<feature type="domain" description="CBS" evidence="3">
    <location>
        <begin position="155"/>
        <end position="214"/>
    </location>
</feature>
<proteinExistence type="predicted"/>
<keyword evidence="2" id="KW-0129">CBS domain</keyword>
<dbReference type="EMBL" id="RBXL01000001">
    <property type="protein sequence ID" value="RKT46554.1"/>
    <property type="molecule type" value="Genomic_DNA"/>
</dbReference>
<gene>
    <name evidence="4" type="ORF">BDD21_4076</name>
</gene>
<dbReference type="Gene3D" id="3.10.580.10">
    <property type="entry name" value="CBS-domain"/>
    <property type="match status" value="2"/>
</dbReference>
<dbReference type="PANTHER" id="PTHR48108">
    <property type="entry name" value="CBS DOMAIN-CONTAINING PROTEIN CBSX2, CHLOROPLASTIC"/>
    <property type="match status" value="1"/>
</dbReference>
<feature type="domain" description="CBS" evidence="3">
    <location>
        <begin position="229"/>
        <end position="283"/>
    </location>
</feature>
<keyword evidence="5" id="KW-1185">Reference proteome</keyword>
<dbReference type="PANTHER" id="PTHR48108:SF34">
    <property type="entry name" value="CBS DOMAIN-CONTAINING PROTEIN YHCV"/>
    <property type="match status" value="1"/>
</dbReference>
<accession>A0A495VBA3</accession>
<comment type="caution">
    <text evidence="4">The sequence shown here is derived from an EMBL/GenBank/DDBJ whole genome shotgun (WGS) entry which is preliminary data.</text>
</comment>
<dbReference type="SMART" id="SM00116">
    <property type="entry name" value="CBS"/>
    <property type="match status" value="4"/>
</dbReference>
<feature type="domain" description="CBS" evidence="3">
    <location>
        <begin position="88"/>
        <end position="146"/>
    </location>
</feature>
<dbReference type="InterPro" id="IPR046342">
    <property type="entry name" value="CBS_dom_sf"/>
</dbReference>
<dbReference type="SUPFAM" id="SSF54631">
    <property type="entry name" value="CBS-domain pair"/>
    <property type="match status" value="2"/>
</dbReference>
<organism evidence="4 5">
    <name type="scientific">Thiocapsa rosea</name>
    <dbReference type="NCBI Taxonomy" id="69360"/>
    <lineage>
        <taxon>Bacteria</taxon>
        <taxon>Pseudomonadati</taxon>
        <taxon>Pseudomonadota</taxon>
        <taxon>Gammaproteobacteria</taxon>
        <taxon>Chromatiales</taxon>
        <taxon>Chromatiaceae</taxon>
        <taxon>Thiocapsa</taxon>
    </lineage>
</organism>
<evidence type="ECO:0000256" key="1">
    <source>
        <dbReference type="ARBA" id="ARBA00022737"/>
    </source>
</evidence>
<protein>
    <submittedName>
        <fullName evidence="4">CBS domain protein</fullName>
    </submittedName>
</protein>
<dbReference type="PROSITE" id="PS51371">
    <property type="entry name" value="CBS"/>
    <property type="match status" value="4"/>
</dbReference>
<dbReference type="InterPro" id="IPR000644">
    <property type="entry name" value="CBS_dom"/>
</dbReference>
<dbReference type="CDD" id="cd04584">
    <property type="entry name" value="CBS_pair_AcuB_like"/>
    <property type="match status" value="2"/>
</dbReference>
<dbReference type="AlphaFoldDB" id="A0A495VBA3"/>
<feature type="domain" description="CBS" evidence="3">
    <location>
        <begin position="15"/>
        <end position="73"/>
    </location>
</feature>
<dbReference type="Proteomes" id="UP000274556">
    <property type="component" value="Unassembled WGS sequence"/>
</dbReference>
<dbReference type="Pfam" id="PF00571">
    <property type="entry name" value="CBS"/>
    <property type="match status" value="4"/>
</dbReference>
<evidence type="ECO:0000256" key="2">
    <source>
        <dbReference type="PROSITE-ProRule" id="PRU00703"/>
    </source>
</evidence>